<keyword evidence="2 6" id="KW-0645">Protease</keyword>
<dbReference type="PANTHER" id="PTHR36234">
    <property type="entry name" value="LYSYL ENDOPEPTIDASE"/>
    <property type="match status" value="1"/>
</dbReference>
<proteinExistence type="inferred from homology"/>
<feature type="signal peptide" evidence="6">
    <location>
        <begin position="1"/>
        <end position="22"/>
    </location>
</feature>
<evidence type="ECO:0000256" key="4">
    <source>
        <dbReference type="ARBA" id="ARBA00022801"/>
    </source>
</evidence>
<keyword evidence="10" id="KW-1185">Reference proteome</keyword>
<dbReference type="Gene3D" id="2.60.40.10">
    <property type="entry name" value="Immunoglobulins"/>
    <property type="match status" value="2"/>
</dbReference>
<feature type="region of interest" description="Disordered" evidence="7">
    <location>
        <begin position="811"/>
        <end position="833"/>
    </location>
</feature>
<evidence type="ECO:0000256" key="6">
    <source>
        <dbReference type="RuleBase" id="RU004296"/>
    </source>
</evidence>
<evidence type="ECO:0000313" key="9">
    <source>
        <dbReference type="EMBL" id="MBO0416724.1"/>
    </source>
</evidence>
<evidence type="ECO:0000256" key="7">
    <source>
        <dbReference type="SAM" id="MobiDB-lite"/>
    </source>
</evidence>
<organism evidence="9 10">
    <name type="scientific">Chromobacterium haemolyticum</name>
    <dbReference type="NCBI Taxonomy" id="394935"/>
    <lineage>
        <taxon>Bacteria</taxon>
        <taxon>Pseudomonadati</taxon>
        <taxon>Pseudomonadota</taxon>
        <taxon>Betaproteobacteria</taxon>
        <taxon>Neisseriales</taxon>
        <taxon>Chromobacteriaceae</taxon>
        <taxon>Chromobacterium</taxon>
    </lineage>
</organism>
<accession>A0ABS3GP54</accession>
<dbReference type="PRINTS" id="PR00839">
    <property type="entry name" value="V8PROTEASE"/>
</dbReference>
<dbReference type="EC" id="3.4.21.-" evidence="6"/>
<dbReference type="Gene3D" id="2.40.10.10">
    <property type="entry name" value="Trypsin-like serine proteases"/>
    <property type="match status" value="2"/>
</dbReference>
<dbReference type="Gene3D" id="2.10.10.20">
    <property type="entry name" value="Carbohydrate-binding module superfamily 5/12"/>
    <property type="match status" value="1"/>
</dbReference>
<gene>
    <name evidence="9" type="ORF">J1C50_14510</name>
</gene>
<sequence length="894" mass="95926">MSQLIFKLNIMAGVLLSAAAFAQDHGNNSQADQKILSDVALKMNKHVVQRQLLQAGRSAQSGVYAAETKVGAPGMESVTPYFSKIKLPPQAYIEVSDPGQKEVYLYGQKDFGELRDGELFASVSISGEYARIRIIYPAGTAPGPDDAVVLEHWESPPENSNRNISSYAIIGGKDERELTPCVTAKKPEWNHASLATVHMAAGGSTGTSWSLGNDNFMVTNHHVVNNQENLSRGGEARFQYITSGCKTSEPAHVLKIKPDKLLVTGGSGRNDYTLFTLDAFDYQHAKVKTLFGGLELDVRNPTQNSPLYIPQHGRLELPEGRRYYQTIAYTKAKANCKVTEVGSTIGHNCDTMPGSSGSPVVSQNNGKAVGLHYAAGNEVNRAVTAETLWQAIQPYVTPQQNQAVVGMGKLNLAQVSVSKEQLPVLGQRFSDMLSFEALSGRWLGHEKTYTKIAAASQDIQSGKTYEIVYRVSQSVNGQHYNLQQAIAGSKTLSVTYVAGDNLDVSSQGPHKSWLGFKAKATNGVLANNYLIKVNNTIPGNGNDNGEPTVPPQAEISGPAEIMKEEGGAILSAEASTGDKLKYQWSNDSQLLLLPNQDKVIVHAGTSVALGWHQVKLTVTDSKGRSATAVHALQVKGDDGYTPPQARISGDATVKAGETLALSAENSIGSELKYLWSNSHGLKFLPGNHAQKVQVIVPAGAQAGQVYSFKLAVTDSLNKKHETSHAVTVKKDINGNAPVARISGGQPSYTAGKSIRLDGGGSTGHNGALSYQWTASPALNMGNTSASAVAFTAPDVKKETAYQVTLTVKDKENGKEHRVSHTMSIKPKEDGGKPPTGDNWDAAMVYKTPCTKVTYKGKEWMNGWEIRGIAPGSDGLWGAWRERGASNMHGACKGK</sequence>
<dbReference type="SMART" id="SM00089">
    <property type="entry name" value="PKD"/>
    <property type="match status" value="3"/>
</dbReference>
<dbReference type="EMBL" id="JAFLRD010000011">
    <property type="protein sequence ID" value="MBO0416724.1"/>
    <property type="molecule type" value="Genomic_DNA"/>
</dbReference>
<keyword evidence="4 6" id="KW-0378">Hydrolase</keyword>
<dbReference type="SUPFAM" id="SSF50494">
    <property type="entry name" value="Trypsin-like serine proteases"/>
    <property type="match status" value="1"/>
</dbReference>
<name>A0ABS3GP54_9NEIS</name>
<keyword evidence="5 6" id="KW-0720">Serine protease</keyword>
<comment type="caution">
    <text evidence="9">The sequence shown here is derived from an EMBL/GenBank/DDBJ whole genome shotgun (WGS) entry which is preliminary data.</text>
</comment>
<dbReference type="InterPro" id="IPR022409">
    <property type="entry name" value="PKD/Chitinase_dom"/>
</dbReference>
<dbReference type="PANTHER" id="PTHR36234:SF5">
    <property type="entry name" value="LYSYL ENDOPEPTIDASE"/>
    <property type="match status" value="1"/>
</dbReference>
<reference evidence="9 10" key="1">
    <citation type="submission" date="2021-03" db="EMBL/GenBank/DDBJ databases">
        <title>First Case of infection caused by Chromobacterium haemolyticum derived from water in China.</title>
        <authorList>
            <person name="Chen J."/>
            <person name="Liu C."/>
        </authorList>
    </citation>
    <scope>NUCLEOTIDE SEQUENCE [LARGE SCALE GENOMIC DNA]</scope>
    <source>
        <strain evidence="9 10">WJ-5</strain>
    </source>
</reference>
<protein>
    <recommendedName>
        <fullName evidence="6">Serine protease</fullName>
        <ecNumber evidence="6">3.4.21.-</ecNumber>
    </recommendedName>
</protein>
<evidence type="ECO:0000256" key="1">
    <source>
        <dbReference type="ARBA" id="ARBA00008764"/>
    </source>
</evidence>
<dbReference type="RefSeq" id="WP_043590949.1">
    <property type="nucleotide sequence ID" value="NZ_AP019312.1"/>
</dbReference>
<evidence type="ECO:0000256" key="2">
    <source>
        <dbReference type="ARBA" id="ARBA00022670"/>
    </source>
</evidence>
<evidence type="ECO:0000259" key="8">
    <source>
        <dbReference type="SMART" id="SM00089"/>
    </source>
</evidence>
<evidence type="ECO:0000256" key="3">
    <source>
        <dbReference type="ARBA" id="ARBA00022729"/>
    </source>
</evidence>
<feature type="domain" description="PKD/Chitinase" evidence="8">
    <location>
        <begin position="738"/>
        <end position="821"/>
    </location>
</feature>
<dbReference type="GeneID" id="58561206"/>
<evidence type="ECO:0000313" key="10">
    <source>
        <dbReference type="Proteomes" id="UP000664349"/>
    </source>
</evidence>
<dbReference type="Proteomes" id="UP000664349">
    <property type="component" value="Unassembled WGS sequence"/>
</dbReference>
<comment type="similarity">
    <text evidence="1 6">Belongs to the peptidase S1B family.</text>
</comment>
<dbReference type="InterPro" id="IPR013783">
    <property type="entry name" value="Ig-like_fold"/>
</dbReference>
<dbReference type="InterPro" id="IPR009003">
    <property type="entry name" value="Peptidase_S1_PA"/>
</dbReference>
<feature type="domain" description="PKD/Chitinase" evidence="8">
    <location>
        <begin position="644"/>
        <end position="731"/>
    </location>
</feature>
<dbReference type="InterPro" id="IPR008256">
    <property type="entry name" value="Peptidase_S1B"/>
</dbReference>
<feature type="domain" description="PKD/Chitinase" evidence="8">
    <location>
        <begin position="546"/>
        <end position="637"/>
    </location>
</feature>
<dbReference type="InterPro" id="IPR043504">
    <property type="entry name" value="Peptidase_S1_PA_chymotrypsin"/>
</dbReference>
<dbReference type="CDD" id="cd12215">
    <property type="entry name" value="ChiC_BD"/>
    <property type="match status" value="1"/>
</dbReference>
<dbReference type="Pfam" id="PF13365">
    <property type="entry name" value="Trypsin_2"/>
    <property type="match status" value="1"/>
</dbReference>
<keyword evidence="3 6" id="KW-0732">Signal</keyword>
<evidence type="ECO:0000256" key="5">
    <source>
        <dbReference type="ARBA" id="ARBA00022825"/>
    </source>
</evidence>
<feature type="chain" id="PRO_5044980960" description="Serine protease" evidence="6">
    <location>
        <begin position="23"/>
        <end position="894"/>
    </location>
</feature>